<evidence type="ECO:0000313" key="9">
    <source>
        <dbReference type="Proteomes" id="UP000001307"/>
    </source>
</evidence>
<dbReference type="AlphaFoldDB" id="E4XA70"/>
<dbReference type="InterPro" id="IPR006818">
    <property type="entry name" value="ASF1-like"/>
</dbReference>
<dbReference type="FunCoup" id="E4XA70">
    <property type="interactions" value="151"/>
</dbReference>
<dbReference type="SUPFAM" id="SSF101546">
    <property type="entry name" value="ASF1-like"/>
    <property type="match status" value="1"/>
</dbReference>
<dbReference type="GO" id="GO:0005634">
    <property type="term" value="C:nucleus"/>
    <property type="evidence" value="ECO:0007669"/>
    <property type="project" value="UniProtKB-SubCell"/>
</dbReference>
<dbReference type="Proteomes" id="UP000001307">
    <property type="component" value="Unassembled WGS sequence"/>
</dbReference>
<protein>
    <recommendedName>
        <fullName evidence="10">Anti-silencing function protein 1</fullName>
    </recommendedName>
</protein>
<accession>E4XA70</accession>
<proteinExistence type="inferred from homology"/>
<evidence type="ECO:0008006" key="10">
    <source>
        <dbReference type="Google" id="ProtNLM"/>
    </source>
</evidence>
<dbReference type="InterPro" id="IPR036747">
    <property type="entry name" value="ASF1-like_sf"/>
</dbReference>
<dbReference type="PANTHER" id="PTHR12040:SF0">
    <property type="entry name" value="HISTONE CHAPERONE ASF1"/>
    <property type="match status" value="1"/>
</dbReference>
<evidence type="ECO:0000256" key="1">
    <source>
        <dbReference type="ARBA" id="ARBA00004123"/>
    </source>
</evidence>
<dbReference type="EMBL" id="FN653031">
    <property type="protein sequence ID" value="CBY08417.1"/>
    <property type="molecule type" value="Genomic_DNA"/>
</dbReference>
<dbReference type="InParanoid" id="E4XA70"/>
<dbReference type="GO" id="GO:0006335">
    <property type="term" value="P:DNA replication-dependent chromatin assembly"/>
    <property type="evidence" value="ECO:0007669"/>
    <property type="project" value="TreeGrafter"/>
</dbReference>
<gene>
    <name evidence="8" type="ORF">GSOID_T00004984001</name>
</gene>
<evidence type="ECO:0000256" key="2">
    <source>
        <dbReference type="ARBA" id="ARBA00006051"/>
    </source>
</evidence>
<evidence type="ECO:0000256" key="5">
    <source>
        <dbReference type="ARBA" id="ARBA00023186"/>
    </source>
</evidence>
<name>E4XA70_OIKDI</name>
<dbReference type="Pfam" id="PF04729">
    <property type="entry name" value="ASF1_hist_chap"/>
    <property type="match status" value="1"/>
</dbReference>
<reference evidence="8" key="1">
    <citation type="journal article" date="2010" name="Science">
        <title>Plasticity of animal genome architecture unmasked by rapid evolution of a pelagic tunicate.</title>
        <authorList>
            <person name="Denoeud F."/>
            <person name="Henriet S."/>
            <person name="Mungpakdee S."/>
            <person name="Aury J.M."/>
            <person name="Da Silva C."/>
            <person name="Brinkmann H."/>
            <person name="Mikhaleva J."/>
            <person name="Olsen L.C."/>
            <person name="Jubin C."/>
            <person name="Canestro C."/>
            <person name="Bouquet J.M."/>
            <person name="Danks G."/>
            <person name="Poulain J."/>
            <person name="Campsteijn C."/>
            <person name="Adamski M."/>
            <person name="Cross I."/>
            <person name="Yadetie F."/>
            <person name="Muffato M."/>
            <person name="Louis A."/>
            <person name="Butcher S."/>
            <person name="Tsagkogeorga G."/>
            <person name="Konrad A."/>
            <person name="Singh S."/>
            <person name="Jensen M.F."/>
            <person name="Cong E.H."/>
            <person name="Eikeseth-Otteraa H."/>
            <person name="Noel B."/>
            <person name="Anthouard V."/>
            <person name="Porcel B.M."/>
            <person name="Kachouri-Lafond R."/>
            <person name="Nishino A."/>
            <person name="Ugolini M."/>
            <person name="Chourrout P."/>
            <person name="Nishida H."/>
            <person name="Aasland R."/>
            <person name="Huzurbazar S."/>
            <person name="Westhof E."/>
            <person name="Delsuc F."/>
            <person name="Lehrach H."/>
            <person name="Reinhardt R."/>
            <person name="Weissenbach J."/>
            <person name="Roy S.W."/>
            <person name="Artiguenave F."/>
            <person name="Postlethwait J.H."/>
            <person name="Manak J.R."/>
            <person name="Thompson E.M."/>
            <person name="Jaillon O."/>
            <person name="Du Pasquier L."/>
            <person name="Boudinot P."/>
            <person name="Liberles D.A."/>
            <person name="Volff J.N."/>
            <person name="Philippe H."/>
            <person name="Lenhard B."/>
            <person name="Roest Crollius H."/>
            <person name="Wincker P."/>
            <person name="Chourrout D."/>
        </authorList>
    </citation>
    <scope>NUCLEOTIDE SEQUENCE [LARGE SCALE GENOMIC DNA]</scope>
</reference>
<feature type="region of interest" description="Disordered" evidence="7">
    <location>
        <begin position="191"/>
        <end position="210"/>
    </location>
</feature>
<sequence length="210" mass="23587">MSRVLIQNIEVTHKEDCQVGDPFQFKIRFECHENLAEDLDWKVIYVGSSLCNTLDQELDELSTGPITPGTHEFVLDVPGPEPTRIPSSEIVGVTVVLVTCSYLEQEFVRVGYYINNEYKTLEMRENPPAVPIISELRRVICDSPRVTRIAINWNENKMIVPTAEEEARATEDDMGFGDLLCDVVADNKSPTNMFAPSTQGSSQSEEMALD</sequence>
<keyword evidence="9" id="KW-1185">Reference proteome</keyword>
<comment type="subcellular location">
    <subcellularLocation>
        <location evidence="1">Nucleus</location>
    </subcellularLocation>
</comment>
<evidence type="ECO:0000256" key="7">
    <source>
        <dbReference type="SAM" id="MobiDB-lite"/>
    </source>
</evidence>
<organism evidence="8">
    <name type="scientific">Oikopleura dioica</name>
    <name type="common">Tunicate</name>
    <dbReference type="NCBI Taxonomy" id="34765"/>
    <lineage>
        <taxon>Eukaryota</taxon>
        <taxon>Metazoa</taxon>
        <taxon>Chordata</taxon>
        <taxon>Tunicata</taxon>
        <taxon>Appendicularia</taxon>
        <taxon>Copelata</taxon>
        <taxon>Oikopleuridae</taxon>
        <taxon>Oikopleura</taxon>
    </lineage>
</organism>
<dbReference type="GO" id="GO:0042393">
    <property type="term" value="F:histone binding"/>
    <property type="evidence" value="ECO:0007669"/>
    <property type="project" value="TreeGrafter"/>
</dbReference>
<evidence type="ECO:0000313" key="8">
    <source>
        <dbReference type="EMBL" id="CBY08417.1"/>
    </source>
</evidence>
<keyword evidence="4" id="KW-0804">Transcription</keyword>
<dbReference type="OrthoDB" id="29755at2759"/>
<keyword evidence="6" id="KW-0539">Nucleus</keyword>
<evidence type="ECO:0000256" key="6">
    <source>
        <dbReference type="ARBA" id="ARBA00023242"/>
    </source>
</evidence>
<dbReference type="PANTHER" id="PTHR12040">
    <property type="entry name" value="ANTI-SILENCING PROTEIN 1"/>
    <property type="match status" value="1"/>
</dbReference>
<dbReference type="GO" id="GO:0000785">
    <property type="term" value="C:chromatin"/>
    <property type="evidence" value="ECO:0007669"/>
    <property type="project" value="TreeGrafter"/>
</dbReference>
<dbReference type="Gene3D" id="2.60.40.1490">
    <property type="entry name" value="Histone chaperone ASF1-like"/>
    <property type="match status" value="1"/>
</dbReference>
<keyword evidence="5" id="KW-0143">Chaperone</keyword>
<evidence type="ECO:0000256" key="4">
    <source>
        <dbReference type="ARBA" id="ARBA00023163"/>
    </source>
</evidence>
<keyword evidence="3" id="KW-0805">Transcription regulation</keyword>
<comment type="similarity">
    <text evidence="2">Belongs to the ASF1 family.</text>
</comment>
<evidence type="ECO:0000256" key="3">
    <source>
        <dbReference type="ARBA" id="ARBA00023015"/>
    </source>
</evidence>